<evidence type="ECO:0000256" key="1">
    <source>
        <dbReference type="ARBA" id="ARBA00004479"/>
    </source>
</evidence>
<feature type="disulfide bond" evidence="13">
    <location>
        <begin position="219"/>
        <end position="228"/>
    </location>
</feature>
<dbReference type="PANTHER" id="PTHR24049">
    <property type="entry name" value="CRUMBS FAMILY MEMBER"/>
    <property type="match status" value="1"/>
</dbReference>
<dbReference type="InterPro" id="IPR001774">
    <property type="entry name" value="DSL"/>
</dbReference>
<dbReference type="SUPFAM" id="SSF57196">
    <property type="entry name" value="EGF/Laminin"/>
    <property type="match status" value="2"/>
</dbReference>
<dbReference type="PRINTS" id="PR00010">
    <property type="entry name" value="EGFBLOOD"/>
</dbReference>
<dbReference type="PROSITE" id="PS51051">
    <property type="entry name" value="DSL"/>
    <property type="match status" value="1"/>
</dbReference>
<feature type="domain" description="EGF-like" evidence="18">
    <location>
        <begin position="296"/>
        <end position="333"/>
    </location>
</feature>
<feature type="domain" description="EGF-like" evidence="18">
    <location>
        <begin position="335"/>
        <end position="371"/>
    </location>
</feature>
<protein>
    <recommendedName>
        <fullName evidence="14">Delta-like protein</fullName>
    </recommendedName>
</protein>
<evidence type="ECO:0000256" key="3">
    <source>
        <dbReference type="ARBA" id="ARBA00022536"/>
    </source>
</evidence>
<feature type="domain" description="DSL" evidence="19">
    <location>
        <begin position="184"/>
        <end position="228"/>
    </location>
</feature>
<keyword evidence="5 14" id="KW-0677">Repeat</keyword>
<evidence type="ECO:0000256" key="11">
    <source>
        <dbReference type="ARBA" id="ARBA00023180"/>
    </source>
</evidence>
<dbReference type="EMBL" id="WHWB01034292">
    <property type="protein sequence ID" value="KAJ7411724.1"/>
    <property type="molecule type" value="Genomic_DNA"/>
</dbReference>
<feature type="disulfide bond" evidence="12">
    <location>
        <begin position="361"/>
        <end position="370"/>
    </location>
</feature>
<evidence type="ECO:0000256" key="16">
    <source>
        <dbReference type="SAM" id="Phobius"/>
    </source>
</evidence>
<dbReference type="InterPro" id="IPR001881">
    <property type="entry name" value="EGF-like_Ca-bd_dom"/>
</dbReference>
<feature type="disulfide bond" evidence="12">
    <location>
        <begin position="323"/>
        <end position="332"/>
    </location>
</feature>
<dbReference type="InterPro" id="IPR009030">
    <property type="entry name" value="Growth_fac_rcpt_cys_sf"/>
</dbReference>
<dbReference type="InterPro" id="IPR051022">
    <property type="entry name" value="Notch_Cell-Fate_Det"/>
</dbReference>
<evidence type="ECO:0000256" key="14">
    <source>
        <dbReference type="RuleBase" id="RU280815"/>
    </source>
</evidence>
<evidence type="ECO:0000256" key="8">
    <source>
        <dbReference type="ARBA" id="ARBA00022989"/>
    </source>
</evidence>
<feature type="domain" description="EGF-like" evidence="18">
    <location>
        <begin position="373"/>
        <end position="409"/>
    </location>
</feature>
<keyword evidence="3 12" id="KW-0245">EGF-like domain</keyword>
<proteinExistence type="predicted"/>
<feature type="signal peptide" evidence="17">
    <location>
        <begin position="1"/>
        <end position="23"/>
    </location>
</feature>
<dbReference type="InterPro" id="IPR000152">
    <property type="entry name" value="EGF-type_Asp/Asn_hydroxyl_site"/>
</dbReference>
<evidence type="ECO:0000256" key="13">
    <source>
        <dbReference type="PROSITE-ProRule" id="PRU00377"/>
    </source>
</evidence>
<keyword evidence="11" id="KW-0325">Glycoprotein</keyword>
<comment type="subcellular location">
    <subcellularLocation>
        <location evidence="1 14">Membrane</location>
        <topology evidence="1 14">Single-pass type I membrane protein</topology>
    </subcellularLocation>
</comment>
<dbReference type="PROSITE" id="PS01187">
    <property type="entry name" value="EGF_CA"/>
    <property type="match status" value="1"/>
</dbReference>
<evidence type="ECO:0000256" key="10">
    <source>
        <dbReference type="ARBA" id="ARBA00023157"/>
    </source>
</evidence>
<accession>A0ABQ9D3C8</accession>
<feature type="domain" description="EGF-like" evidence="18">
    <location>
        <begin position="411"/>
        <end position="447"/>
    </location>
</feature>
<name>A0ABQ9D3C8_9PASS</name>
<evidence type="ECO:0000256" key="2">
    <source>
        <dbReference type="ARBA" id="ARBA00022473"/>
    </source>
</evidence>
<comment type="caution">
    <text evidence="12">Lacks conserved residue(s) required for the propagation of feature annotation.</text>
</comment>
<gene>
    <name evidence="20" type="primary">DLL1</name>
    <name evidence="20" type="ORF">WISP_101226</name>
</gene>
<dbReference type="InterPro" id="IPR000742">
    <property type="entry name" value="EGF"/>
</dbReference>
<dbReference type="Gene3D" id="2.10.25.10">
    <property type="entry name" value="Laminin"/>
    <property type="match status" value="5"/>
</dbReference>
<dbReference type="InterPro" id="IPR011651">
    <property type="entry name" value="Notch_ligand_N"/>
</dbReference>
<evidence type="ECO:0000256" key="6">
    <source>
        <dbReference type="ARBA" id="ARBA00022782"/>
    </source>
</evidence>
<comment type="function">
    <text evidence="14">Putative Notch ligand involved in the mediation of Notch signaling.</text>
</comment>
<evidence type="ECO:0000256" key="4">
    <source>
        <dbReference type="ARBA" id="ARBA00022692"/>
    </source>
</evidence>
<evidence type="ECO:0000256" key="7">
    <source>
        <dbReference type="ARBA" id="ARBA00022843"/>
    </source>
</evidence>
<keyword evidence="21" id="KW-1185">Reference proteome</keyword>
<dbReference type="PROSITE" id="PS01186">
    <property type="entry name" value="EGF_2"/>
    <property type="match status" value="5"/>
</dbReference>
<keyword evidence="6" id="KW-0221">Differentiation</keyword>
<evidence type="ECO:0000256" key="9">
    <source>
        <dbReference type="ARBA" id="ARBA00023136"/>
    </source>
</evidence>
<dbReference type="InterPro" id="IPR018097">
    <property type="entry name" value="EGF_Ca-bd_CS"/>
</dbReference>
<dbReference type="CDD" id="cd00054">
    <property type="entry name" value="EGF_CA"/>
    <property type="match status" value="5"/>
</dbReference>
<keyword evidence="14 17" id="KW-0732">Signal</keyword>
<evidence type="ECO:0000256" key="17">
    <source>
        <dbReference type="SAM" id="SignalP"/>
    </source>
</evidence>
<dbReference type="SMART" id="SM00051">
    <property type="entry name" value="DSL"/>
    <property type="match status" value="1"/>
</dbReference>
<feature type="region of interest" description="Disordered" evidence="15">
    <location>
        <begin position="605"/>
        <end position="624"/>
    </location>
</feature>
<keyword evidence="2 14" id="KW-0217">Developmental protein</keyword>
<feature type="chain" id="PRO_5045796797" description="Delta-like protein" evidence="17">
    <location>
        <begin position="24"/>
        <end position="729"/>
    </location>
</feature>
<dbReference type="PROSITE" id="PS50026">
    <property type="entry name" value="EGF_3"/>
    <property type="match status" value="4"/>
</dbReference>
<dbReference type="SMART" id="SM00181">
    <property type="entry name" value="EGF"/>
    <property type="match status" value="5"/>
</dbReference>
<evidence type="ECO:0000259" key="19">
    <source>
        <dbReference type="PROSITE" id="PS51051"/>
    </source>
</evidence>
<feature type="disulfide bond" evidence="12">
    <location>
        <begin position="399"/>
        <end position="408"/>
    </location>
</feature>
<dbReference type="PROSITE" id="PS00022">
    <property type="entry name" value="EGF_1"/>
    <property type="match status" value="4"/>
</dbReference>
<evidence type="ECO:0000313" key="20">
    <source>
        <dbReference type="EMBL" id="KAJ7411724.1"/>
    </source>
</evidence>
<dbReference type="SUPFAM" id="SSF57184">
    <property type="entry name" value="Growth factor receptor domain"/>
    <property type="match status" value="1"/>
</dbReference>
<organism evidence="20 21">
    <name type="scientific">Willisornis vidua</name>
    <name type="common">Xingu scale-backed antbird</name>
    <dbReference type="NCBI Taxonomy" id="1566151"/>
    <lineage>
        <taxon>Eukaryota</taxon>
        <taxon>Metazoa</taxon>
        <taxon>Chordata</taxon>
        <taxon>Craniata</taxon>
        <taxon>Vertebrata</taxon>
        <taxon>Euteleostomi</taxon>
        <taxon>Archelosauria</taxon>
        <taxon>Archosauria</taxon>
        <taxon>Dinosauria</taxon>
        <taxon>Saurischia</taxon>
        <taxon>Theropoda</taxon>
        <taxon>Coelurosauria</taxon>
        <taxon>Aves</taxon>
        <taxon>Neognathae</taxon>
        <taxon>Neoaves</taxon>
        <taxon>Telluraves</taxon>
        <taxon>Australaves</taxon>
        <taxon>Passeriformes</taxon>
        <taxon>Thamnophilidae</taxon>
        <taxon>Willisornis</taxon>
    </lineage>
</organism>
<feature type="disulfide bond" evidence="13">
    <location>
        <begin position="186"/>
        <end position="195"/>
    </location>
</feature>
<keyword evidence="4 14" id="KW-0812">Transmembrane</keyword>
<feature type="transmembrane region" description="Helical" evidence="16">
    <location>
        <begin position="474"/>
        <end position="500"/>
    </location>
</feature>
<dbReference type="Pfam" id="PF01414">
    <property type="entry name" value="DSL"/>
    <property type="match status" value="1"/>
</dbReference>
<dbReference type="Pfam" id="PF12661">
    <property type="entry name" value="hEGF"/>
    <property type="match status" value="3"/>
</dbReference>
<keyword evidence="7" id="KW-0832">Ubl conjugation</keyword>
<dbReference type="Proteomes" id="UP001145742">
    <property type="component" value="Unassembled WGS sequence"/>
</dbReference>
<feature type="disulfide bond" evidence="13">
    <location>
        <begin position="199"/>
        <end position="211"/>
    </location>
</feature>
<evidence type="ECO:0000259" key="18">
    <source>
        <dbReference type="PROSITE" id="PS50026"/>
    </source>
</evidence>
<keyword evidence="9 14" id="KW-0472">Membrane</keyword>
<sequence>MGGRFLLTLALLSLLLSHGQVDSSGVFELKLQEFVNKKGLLSNRNCCRGGGPGAGGLQQCDCKTFFRVCLKHYQASVSPEPPCTYGSAITPVLGANSFSVPDGAGGADPAFSNPIRFPFGFTWPGTFSLIIEALHTDSPDDLTTENPERLISRLATQRHLAVGEEWSQDLHSSGRTDLKYSYRFVCDEHYYGEGCSVFCRPRDDAFGHFTCGERGEKVCNPGWKGQYCTEHAEWVGRGDIAMSASDTQAAFMVPVSSPGSATARKVGVAFFATRDLENSYSCTCPPGFYGKNCELSAMTCADGPCFNGGRCTDNPDGGYSCRCPLGYSGFNCEKKIDYCSSSPCANGAQCVDLGNSYICQCQAGFTGRHCDDNVDDCASFPCVNGGTCQDGINDYSCTCPPGYNGKNCSTPVSRCEHNPCHNGATCHERNNRYVCECARGYGGLNCQFLLPEPPQGPVIVDFTEKYTEGQNSQFPWIAVCAGIILVLMLLLGCAAVVVCVRLRVQKRHHQPDACRSETETMNNLANCQREKDISISVIGATQIKNTNKKVDFHSDNSDKNGYKVRYPSVDYNLVHELKNEDSVKEEHSKCEAKCETYDSEAEEKSVVQLKSDTSERKRPDSVYSTSKDTKYQSVYVISEEKDECIIATEFKEKSYEKCTMLLGQAQIYVVETSLSSTMWAGFGASVGAPVSQTILASLMSHGKIIISMRYLGDTSQNCHYGPSGPGDWA</sequence>
<keyword evidence="10 12" id="KW-1015">Disulfide bond</keyword>
<keyword evidence="8 14" id="KW-1133">Transmembrane helix</keyword>
<dbReference type="InterPro" id="IPR013032">
    <property type="entry name" value="EGF-like_CS"/>
</dbReference>
<dbReference type="Pfam" id="PF00008">
    <property type="entry name" value="EGF"/>
    <property type="match status" value="2"/>
</dbReference>
<evidence type="ECO:0000313" key="21">
    <source>
        <dbReference type="Proteomes" id="UP001145742"/>
    </source>
</evidence>
<dbReference type="Gene3D" id="2.60.40.3510">
    <property type="match status" value="1"/>
</dbReference>
<comment type="caution">
    <text evidence="20">The sequence shown here is derived from an EMBL/GenBank/DDBJ whole genome shotgun (WGS) entry which is preliminary data.</text>
</comment>
<evidence type="ECO:0000256" key="15">
    <source>
        <dbReference type="SAM" id="MobiDB-lite"/>
    </source>
</evidence>
<evidence type="ECO:0000256" key="12">
    <source>
        <dbReference type="PROSITE-ProRule" id="PRU00076"/>
    </source>
</evidence>
<reference evidence="20" key="1">
    <citation type="submission" date="2019-10" db="EMBL/GenBank/DDBJ databases">
        <authorList>
            <person name="Soares A.E.R."/>
            <person name="Aleixo A."/>
            <person name="Schneider P."/>
            <person name="Miyaki C.Y."/>
            <person name="Schneider M.P."/>
            <person name="Mello C."/>
            <person name="Vasconcelos A.T.R."/>
        </authorList>
    </citation>
    <scope>NUCLEOTIDE SEQUENCE</scope>
    <source>
        <tissue evidence="20">Muscle</tissue>
    </source>
</reference>
<dbReference type="SMART" id="SM00179">
    <property type="entry name" value="EGF_CA"/>
    <property type="match status" value="5"/>
</dbReference>
<dbReference type="Pfam" id="PF07657">
    <property type="entry name" value="MNNL"/>
    <property type="match status" value="1"/>
</dbReference>
<dbReference type="PROSITE" id="PS00010">
    <property type="entry name" value="ASX_HYDROXYL"/>
    <property type="match status" value="2"/>
</dbReference>
<dbReference type="Gene3D" id="2.10.25.140">
    <property type="match status" value="1"/>
</dbReference>
<evidence type="ECO:0000256" key="5">
    <source>
        <dbReference type="ARBA" id="ARBA00022737"/>
    </source>
</evidence>
<feature type="disulfide bond" evidence="12">
    <location>
        <begin position="437"/>
        <end position="446"/>
    </location>
</feature>